<dbReference type="GO" id="GO:0006508">
    <property type="term" value="P:proteolysis"/>
    <property type="evidence" value="ECO:0007669"/>
    <property type="project" value="InterPro"/>
</dbReference>
<dbReference type="EMBL" id="JALNTZ010000004">
    <property type="protein sequence ID" value="KAJ3655484.1"/>
    <property type="molecule type" value="Genomic_DNA"/>
</dbReference>
<evidence type="ECO:0000313" key="3">
    <source>
        <dbReference type="Proteomes" id="UP001168821"/>
    </source>
</evidence>
<gene>
    <name evidence="2" type="ORF">Zmor_014614</name>
</gene>
<dbReference type="AlphaFoldDB" id="A0AA38IL10"/>
<name>A0AA38IL10_9CUCU</name>
<accession>A0AA38IL10</accession>
<comment type="caution">
    <text evidence="2">The sequence shown here is derived from an EMBL/GenBank/DDBJ whole genome shotgun (WGS) entry which is preliminary data.</text>
</comment>
<protein>
    <submittedName>
        <fullName evidence="2">Uncharacterized protein</fullName>
    </submittedName>
</protein>
<dbReference type="Proteomes" id="UP001168821">
    <property type="component" value="Unassembled WGS sequence"/>
</dbReference>
<dbReference type="InterPro" id="IPR001969">
    <property type="entry name" value="Aspartic_peptidase_AS"/>
</dbReference>
<sequence>MNDSIEDLVQLIERLFVETEDNQNNQNQKMAEFHSSFLDIIPKYAGEASELADFLSACELIVTQFQDAANPQAFINKFLLTAIKNKLTGQAKVVTGSREINTWRALKNILQLNFADQRDENSLLRDLMLLKQENETPQQFYIRCQDMKSLLLSNLAVTEPNEGIRIVKRNMFDNLTLKSFLSGLREPLGSIIRSRNPQTLEAAQAQILNEENILYVKNRTNYLIQNKSRELKSNNMHFINRNATQHSSNHQPLHPNQGRTQFHSRPQPQMQRIHQQNTGQRNISNRFPRQLIYHQVPTMPSYQQNYPQNHQQNQYPNLNQNTNPRNFQRNGANIPNPNARHNFPRPIAMEIQTIRNQVVPMDTQTARPTQNSNQNQRRKYTFEELYHNDNDSPQTSYLPFPNEFEENESDENGTFAQFQGQTFAISDSNEAVIPEEISPNQNFWLTPLSRTRLNISPTTAYNRTQHRHKLHFKITIHTPELNLKLMIDTGSASSLLRPQVAQQFYPSYIREDAFQIHSVHATTQHSESVTIPIS</sequence>
<dbReference type="PROSITE" id="PS00141">
    <property type="entry name" value="ASP_PROTEASE"/>
    <property type="match status" value="1"/>
</dbReference>
<feature type="compositionally biased region" description="Polar residues" evidence="1">
    <location>
        <begin position="257"/>
        <end position="270"/>
    </location>
</feature>
<reference evidence="2" key="1">
    <citation type="journal article" date="2023" name="G3 (Bethesda)">
        <title>Whole genome assemblies of Zophobas morio and Tenebrio molitor.</title>
        <authorList>
            <person name="Kaur S."/>
            <person name="Stinson S.A."/>
            <person name="diCenzo G.C."/>
        </authorList>
    </citation>
    <scope>NUCLEOTIDE SEQUENCE</scope>
    <source>
        <strain evidence="2">QUZm001</strain>
    </source>
</reference>
<evidence type="ECO:0000313" key="2">
    <source>
        <dbReference type="EMBL" id="KAJ3655484.1"/>
    </source>
</evidence>
<keyword evidence="3" id="KW-1185">Reference proteome</keyword>
<dbReference type="GO" id="GO:0004190">
    <property type="term" value="F:aspartic-type endopeptidase activity"/>
    <property type="evidence" value="ECO:0007669"/>
    <property type="project" value="InterPro"/>
</dbReference>
<organism evidence="2 3">
    <name type="scientific">Zophobas morio</name>
    <dbReference type="NCBI Taxonomy" id="2755281"/>
    <lineage>
        <taxon>Eukaryota</taxon>
        <taxon>Metazoa</taxon>
        <taxon>Ecdysozoa</taxon>
        <taxon>Arthropoda</taxon>
        <taxon>Hexapoda</taxon>
        <taxon>Insecta</taxon>
        <taxon>Pterygota</taxon>
        <taxon>Neoptera</taxon>
        <taxon>Endopterygota</taxon>
        <taxon>Coleoptera</taxon>
        <taxon>Polyphaga</taxon>
        <taxon>Cucujiformia</taxon>
        <taxon>Tenebrionidae</taxon>
        <taxon>Zophobas</taxon>
    </lineage>
</organism>
<feature type="region of interest" description="Disordered" evidence="1">
    <location>
        <begin position="302"/>
        <end position="322"/>
    </location>
</feature>
<feature type="region of interest" description="Disordered" evidence="1">
    <location>
        <begin position="245"/>
        <end position="270"/>
    </location>
</feature>
<proteinExistence type="predicted"/>
<evidence type="ECO:0000256" key="1">
    <source>
        <dbReference type="SAM" id="MobiDB-lite"/>
    </source>
</evidence>